<reference evidence="2" key="1">
    <citation type="submission" date="2020-05" db="EMBL/GenBank/DDBJ databases">
        <authorList>
            <person name="Chiriac C."/>
            <person name="Salcher M."/>
            <person name="Ghai R."/>
            <person name="Kavagutti S V."/>
        </authorList>
    </citation>
    <scope>NUCLEOTIDE SEQUENCE</scope>
</reference>
<dbReference type="InterPro" id="IPR021385">
    <property type="entry name" value="DUF3017"/>
</dbReference>
<feature type="transmembrane region" description="Helical" evidence="1">
    <location>
        <begin position="66"/>
        <end position="85"/>
    </location>
</feature>
<evidence type="ECO:0000313" key="2">
    <source>
        <dbReference type="EMBL" id="CAB4336196.1"/>
    </source>
</evidence>
<keyword evidence="1" id="KW-1133">Transmembrane helix</keyword>
<keyword evidence="1" id="KW-0472">Membrane</keyword>
<gene>
    <name evidence="2" type="ORF">UFOPK3770_00584</name>
</gene>
<feature type="transmembrane region" description="Helical" evidence="1">
    <location>
        <begin position="9"/>
        <end position="27"/>
    </location>
</feature>
<proteinExistence type="predicted"/>
<dbReference type="EMBL" id="CAESAJ010000047">
    <property type="protein sequence ID" value="CAB4336196.1"/>
    <property type="molecule type" value="Genomic_DNA"/>
</dbReference>
<dbReference type="Pfam" id="PF11222">
    <property type="entry name" value="DUF3017"/>
    <property type="match status" value="1"/>
</dbReference>
<accession>A0A6J5Z3P8</accession>
<protein>
    <submittedName>
        <fullName evidence="2">Unannotated protein</fullName>
    </submittedName>
</protein>
<feature type="transmembrane region" description="Helical" evidence="1">
    <location>
        <begin position="33"/>
        <end position="51"/>
    </location>
</feature>
<organism evidence="2">
    <name type="scientific">freshwater metagenome</name>
    <dbReference type="NCBI Taxonomy" id="449393"/>
    <lineage>
        <taxon>unclassified sequences</taxon>
        <taxon>metagenomes</taxon>
        <taxon>ecological metagenomes</taxon>
    </lineage>
</organism>
<evidence type="ECO:0000256" key="1">
    <source>
        <dbReference type="SAM" id="Phobius"/>
    </source>
</evidence>
<dbReference type="AlphaFoldDB" id="A0A6J5Z3P8"/>
<keyword evidence="1" id="KW-0812">Transmembrane</keyword>
<name>A0A6J5Z3P8_9ZZZZ</name>
<sequence length="88" mass="9715">MWIVIRRQWPILSVYAGLVVGLGIVTVNDFRRGAVVLALSVLWAGALRWILSDAQAGMLRVRRRRVDLVVLSVLGSVLLVLALVVPNQ</sequence>